<organism evidence="5 6">
    <name type="scientific">Cryptotermes secundus</name>
    <dbReference type="NCBI Taxonomy" id="105785"/>
    <lineage>
        <taxon>Eukaryota</taxon>
        <taxon>Metazoa</taxon>
        <taxon>Ecdysozoa</taxon>
        <taxon>Arthropoda</taxon>
        <taxon>Hexapoda</taxon>
        <taxon>Insecta</taxon>
        <taxon>Pterygota</taxon>
        <taxon>Neoptera</taxon>
        <taxon>Polyneoptera</taxon>
        <taxon>Dictyoptera</taxon>
        <taxon>Blattodea</taxon>
        <taxon>Blattoidea</taxon>
        <taxon>Termitoidae</taxon>
        <taxon>Kalotermitidae</taxon>
        <taxon>Cryptotermitinae</taxon>
        <taxon>Cryptotermes</taxon>
    </lineage>
</organism>
<dbReference type="InterPro" id="IPR010562">
    <property type="entry name" value="Haemolymph_juvenile_hormone-bd"/>
</dbReference>
<dbReference type="PANTHER" id="PTHR11008">
    <property type="entry name" value="PROTEIN TAKEOUT-LIKE PROTEIN"/>
    <property type="match status" value="1"/>
</dbReference>
<dbReference type="SMART" id="SM00700">
    <property type="entry name" value="JHBP"/>
    <property type="match status" value="1"/>
</dbReference>
<reference evidence="5 6" key="1">
    <citation type="submission" date="2017-12" db="EMBL/GenBank/DDBJ databases">
        <title>Hemimetabolous genomes reveal molecular basis of termite eusociality.</title>
        <authorList>
            <person name="Harrison M.C."/>
            <person name="Jongepier E."/>
            <person name="Robertson H.M."/>
            <person name="Arning N."/>
            <person name="Bitard-Feildel T."/>
            <person name="Chao H."/>
            <person name="Childers C.P."/>
            <person name="Dinh H."/>
            <person name="Doddapaneni H."/>
            <person name="Dugan S."/>
            <person name="Gowin J."/>
            <person name="Greiner C."/>
            <person name="Han Y."/>
            <person name="Hu H."/>
            <person name="Hughes D.S.T."/>
            <person name="Huylmans A.-K."/>
            <person name="Kemena C."/>
            <person name="Kremer L.P.M."/>
            <person name="Lee S.L."/>
            <person name="Lopez-Ezquerra A."/>
            <person name="Mallet L."/>
            <person name="Monroy-Kuhn J.M."/>
            <person name="Moser A."/>
            <person name="Murali S.C."/>
            <person name="Muzny D.M."/>
            <person name="Otani S."/>
            <person name="Piulachs M.-D."/>
            <person name="Poelchau M."/>
            <person name="Qu J."/>
            <person name="Schaub F."/>
            <person name="Wada-Katsumata A."/>
            <person name="Worley K.C."/>
            <person name="Xie Q."/>
            <person name="Ylla G."/>
            <person name="Poulsen M."/>
            <person name="Gibbs R.A."/>
            <person name="Schal C."/>
            <person name="Richards S."/>
            <person name="Belles X."/>
            <person name="Korb J."/>
            <person name="Bornberg-Bauer E."/>
        </authorList>
    </citation>
    <scope>NUCLEOTIDE SEQUENCE [LARGE SCALE GENOMIC DNA]</scope>
    <source>
        <tissue evidence="5">Whole body</tissue>
    </source>
</reference>
<dbReference type="Gene3D" id="3.15.10.30">
    <property type="entry name" value="Haemolymph juvenile hormone binding protein"/>
    <property type="match status" value="1"/>
</dbReference>
<dbReference type="OrthoDB" id="8196554at2759"/>
<comment type="caution">
    <text evidence="5">The sequence shown here is derived from an EMBL/GenBank/DDBJ whole genome shotgun (WGS) entry which is preliminary data.</text>
</comment>
<evidence type="ECO:0000256" key="3">
    <source>
        <dbReference type="ARBA" id="ARBA00060902"/>
    </source>
</evidence>
<comment type="similarity">
    <text evidence="3">Belongs to the TO family.</text>
</comment>
<dbReference type="Pfam" id="PF06585">
    <property type="entry name" value="JHBP"/>
    <property type="match status" value="1"/>
</dbReference>
<evidence type="ECO:0008006" key="7">
    <source>
        <dbReference type="Google" id="ProtNLM"/>
    </source>
</evidence>
<name>A0A2J7QFN8_9NEOP</name>
<sequence>MLRFMLAALLATSTFAAPSARPQLPQVFEPCPTSSPDFEACAKRNLQKGVAVLSDGLPAVDFPPLDPLFVPELLLDYRGNEADVKMIIRNSETRGLKDVDILSFRANLSDPSNMVIEVDFRIPALVIKGEYKTQGKIISFPIGGKGVYNISMRDLTGTWTVRGDLVTVDGEEYLKVRHVNVLPEVGDMQVYASNLFTGNDELDKAALRFANLYWPTIYKELLPYADEGWDKFLRGQLNKFFLKFPFRAIFPEN</sequence>
<feature type="signal peptide" evidence="4">
    <location>
        <begin position="1"/>
        <end position="16"/>
    </location>
</feature>
<dbReference type="EMBL" id="NEVH01014852">
    <property type="protein sequence ID" value="PNF27404.1"/>
    <property type="molecule type" value="Genomic_DNA"/>
</dbReference>
<dbReference type="GO" id="GO:0005615">
    <property type="term" value="C:extracellular space"/>
    <property type="evidence" value="ECO:0007669"/>
    <property type="project" value="TreeGrafter"/>
</dbReference>
<dbReference type="AlphaFoldDB" id="A0A2J7QFN8"/>
<dbReference type="InParanoid" id="A0A2J7QFN8"/>
<evidence type="ECO:0000256" key="2">
    <source>
        <dbReference type="ARBA" id="ARBA00023108"/>
    </source>
</evidence>
<dbReference type="FunFam" id="3.15.10.30:FF:000001">
    <property type="entry name" value="Takeout-like protein 1"/>
    <property type="match status" value="1"/>
</dbReference>
<dbReference type="GO" id="GO:0007623">
    <property type="term" value="P:circadian rhythm"/>
    <property type="evidence" value="ECO:0007669"/>
    <property type="project" value="UniProtKB-ARBA"/>
</dbReference>
<dbReference type="Proteomes" id="UP000235965">
    <property type="component" value="Unassembled WGS sequence"/>
</dbReference>
<keyword evidence="1 4" id="KW-0732">Signal</keyword>
<keyword evidence="6" id="KW-1185">Reference proteome</keyword>
<dbReference type="InterPro" id="IPR038606">
    <property type="entry name" value="To_sf"/>
</dbReference>
<dbReference type="PANTHER" id="PTHR11008:SF18">
    <property type="entry name" value="BCDNA.GH05536-RELATED"/>
    <property type="match status" value="1"/>
</dbReference>
<proteinExistence type="inferred from homology"/>
<keyword evidence="2" id="KW-0090">Biological rhythms</keyword>
<gene>
    <name evidence="5" type="ORF">B7P43_G16912</name>
</gene>
<protein>
    <recommendedName>
        <fullName evidence="7">Protein takeout</fullName>
    </recommendedName>
</protein>
<evidence type="ECO:0000256" key="4">
    <source>
        <dbReference type="SAM" id="SignalP"/>
    </source>
</evidence>
<evidence type="ECO:0000313" key="6">
    <source>
        <dbReference type="Proteomes" id="UP000235965"/>
    </source>
</evidence>
<dbReference type="FunCoup" id="A0A2J7QFN8">
    <property type="interactions" value="41"/>
</dbReference>
<accession>A0A2J7QFN8</accession>
<evidence type="ECO:0000313" key="5">
    <source>
        <dbReference type="EMBL" id="PNF27404.1"/>
    </source>
</evidence>
<feature type="chain" id="PRO_5014395326" description="Protein takeout" evidence="4">
    <location>
        <begin position="17"/>
        <end position="253"/>
    </location>
</feature>
<evidence type="ECO:0000256" key="1">
    <source>
        <dbReference type="ARBA" id="ARBA00022729"/>
    </source>
</evidence>